<gene>
    <name evidence="2" type="ORF">J437_LFUL010390</name>
</gene>
<proteinExistence type="predicted"/>
<evidence type="ECO:0008006" key="4">
    <source>
        <dbReference type="Google" id="ProtNLM"/>
    </source>
</evidence>
<evidence type="ECO:0000313" key="3">
    <source>
        <dbReference type="Proteomes" id="UP000792457"/>
    </source>
</evidence>
<accession>A0A8K0KBK8</accession>
<reference evidence="2" key="1">
    <citation type="submission" date="2013-04" db="EMBL/GenBank/DDBJ databases">
        <authorList>
            <person name="Qu J."/>
            <person name="Murali S.C."/>
            <person name="Bandaranaike D."/>
            <person name="Bellair M."/>
            <person name="Blankenburg K."/>
            <person name="Chao H."/>
            <person name="Dinh H."/>
            <person name="Doddapaneni H."/>
            <person name="Downs B."/>
            <person name="Dugan-Rocha S."/>
            <person name="Elkadiri S."/>
            <person name="Gnanaolivu R.D."/>
            <person name="Hernandez B."/>
            <person name="Javaid M."/>
            <person name="Jayaseelan J.C."/>
            <person name="Lee S."/>
            <person name="Li M."/>
            <person name="Ming W."/>
            <person name="Munidasa M."/>
            <person name="Muniz J."/>
            <person name="Nguyen L."/>
            <person name="Ongeri F."/>
            <person name="Osuji N."/>
            <person name="Pu L.-L."/>
            <person name="Puazo M."/>
            <person name="Qu C."/>
            <person name="Quiroz J."/>
            <person name="Raj R."/>
            <person name="Weissenberger G."/>
            <person name="Xin Y."/>
            <person name="Zou X."/>
            <person name="Han Y."/>
            <person name="Richards S."/>
            <person name="Worley K."/>
            <person name="Muzny D."/>
            <person name="Gibbs R."/>
        </authorList>
    </citation>
    <scope>NUCLEOTIDE SEQUENCE</scope>
    <source>
        <strain evidence="2">Sampled in the wild</strain>
    </source>
</reference>
<protein>
    <recommendedName>
        <fullName evidence="4">Ig-like domain-containing protein</fullName>
    </recommendedName>
</protein>
<dbReference type="AlphaFoldDB" id="A0A8K0KBK8"/>
<comment type="caution">
    <text evidence="2">The sequence shown here is derived from an EMBL/GenBank/DDBJ whole genome shotgun (WGS) entry which is preliminary data.</text>
</comment>
<name>A0A8K0KBK8_LADFU</name>
<evidence type="ECO:0000313" key="2">
    <source>
        <dbReference type="EMBL" id="KAG8231164.1"/>
    </source>
</evidence>
<dbReference type="InterPro" id="IPR013783">
    <property type="entry name" value="Ig-like_fold"/>
</dbReference>
<sequence length="125" mass="13344">MYTIVRQEYEVQVYKSHVLLGNTAVLRCVIPPFVRDYVTVTAWLRDDALILPGASEGGASGPESTPTGGSSSGGNRFVVTLGSGDLVIRGARPEDGAPHYICVTRHMLTGERKKSLPATLTVTGQ</sequence>
<organism evidence="2 3">
    <name type="scientific">Ladona fulva</name>
    <name type="common">Scarce chaser dragonfly</name>
    <name type="synonym">Libellula fulva</name>
    <dbReference type="NCBI Taxonomy" id="123851"/>
    <lineage>
        <taxon>Eukaryota</taxon>
        <taxon>Metazoa</taxon>
        <taxon>Ecdysozoa</taxon>
        <taxon>Arthropoda</taxon>
        <taxon>Hexapoda</taxon>
        <taxon>Insecta</taxon>
        <taxon>Pterygota</taxon>
        <taxon>Palaeoptera</taxon>
        <taxon>Odonata</taxon>
        <taxon>Epiprocta</taxon>
        <taxon>Anisoptera</taxon>
        <taxon>Libelluloidea</taxon>
        <taxon>Libellulidae</taxon>
        <taxon>Ladona</taxon>
    </lineage>
</organism>
<dbReference type="Proteomes" id="UP000792457">
    <property type="component" value="Unassembled WGS sequence"/>
</dbReference>
<feature type="region of interest" description="Disordered" evidence="1">
    <location>
        <begin position="54"/>
        <end position="75"/>
    </location>
</feature>
<evidence type="ECO:0000256" key="1">
    <source>
        <dbReference type="SAM" id="MobiDB-lite"/>
    </source>
</evidence>
<dbReference type="SUPFAM" id="SSF48726">
    <property type="entry name" value="Immunoglobulin"/>
    <property type="match status" value="1"/>
</dbReference>
<reference evidence="2" key="2">
    <citation type="submission" date="2017-10" db="EMBL/GenBank/DDBJ databases">
        <title>Ladona fulva Genome sequencing and assembly.</title>
        <authorList>
            <person name="Murali S."/>
            <person name="Richards S."/>
            <person name="Bandaranaike D."/>
            <person name="Bellair M."/>
            <person name="Blankenburg K."/>
            <person name="Chao H."/>
            <person name="Dinh H."/>
            <person name="Doddapaneni H."/>
            <person name="Dugan-Rocha S."/>
            <person name="Elkadiri S."/>
            <person name="Gnanaolivu R."/>
            <person name="Hernandez B."/>
            <person name="Skinner E."/>
            <person name="Javaid M."/>
            <person name="Lee S."/>
            <person name="Li M."/>
            <person name="Ming W."/>
            <person name="Munidasa M."/>
            <person name="Muniz J."/>
            <person name="Nguyen L."/>
            <person name="Hughes D."/>
            <person name="Osuji N."/>
            <person name="Pu L.-L."/>
            <person name="Puazo M."/>
            <person name="Qu C."/>
            <person name="Quiroz J."/>
            <person name="Raj R."/>
            <person name="Weissenberger G."/>
            <person name="Xin Y."/>
            <person name="Zou X."/>
            <person name="Han Y."/>
            <person name="Worley K."/>
            <person name="Muzny D."/>
            <person name="Gibbs R."/>
        </authorList>
    </citation>
    <scope>NUCLEOTIDE SEQUENCE</scope>
    <source>
        <strain evidence="2">Sampled in the wild</strain>
    </source>
</reference>
<dbReference type="Gene3D" id="2.60.40.10">
    <property type="entry name" value="Immunoglobulins"/>
    <property type="match status" value="1"/>
</dbReference>
<dbReference type="OrthoDB" id="6429135at2759"/>
<dbReference type="InterPro" id="IPR036179">
    <property type="entry name" value="Ig-like_dom_sf"/>
</dbReference>
<dbReference type="EMBL" id="KZ308538">
    <property type="protein sequence ID" value="KAG8231164.1"/>
    <property type="molecule type" value="Genomic_DNA"/>
</dbReference>
<keyword evidence="3" id="KW-1185">Reference proteome</keyword>